<name>A0A5A7PZG4_STRAF</name>
<dbReference type="AlphaFoldDB" id="A0A5A7PZG4"/>
<proteinExistence type="predicted"/>
<accession>A0A5A7PZG4</accession>
<reference evidence="2" key="1">
    <citation type="journal article" date="2019" name="Curr. Biol.">
        <title>Genome Sequence of Striga asiatica Provides Insight into the Evolution of Plant Parasitism.</title>
        <authorList>
            <person name="Yoshida S."/>
            <person name="Kim S."/>
            <person name="Wafula E.K."/>
            <person name="Tanskanen J."/>
            <person name="Kim Y.M."/>
            <person name="Honaas L."/>
            <person name="Yang Z."/>
            <person name="Spallek T."/>
            <person name="Conn C.E."/>
            <person name="Ichihashi Y."/>
            <person name="Cheong K."/>
            <person name="Cui S."/>
            <person name="Der J.P."/>
            <person name="Gundlach H."/>
            <person name="Jiao Y."/>
            <person name="Hori C."/>
            <person name="Ishida J.K."/>
            <person name="Kasahara H."/>
            <person name="Kiba T."/>
            <person name="Kim M.S."/>
            <person name="Koo N."/>
            <person name="Laohavisit A."/>
            <person name="Lee Y.H."/>
            <person name="Lumba S."/>
            <person name="McCourt P."/>
            <person name="Mortimer J.C."/>
            <person name="Mutuku J.M."/>
            <person name="Nomura T."/>
            <person name="Sasaki-Sekimoto Y."/>
            <person name="Seto Y."/>
            <person name="Wang Y."/>
            <person name="Wakatake T."/>
            <person name="Sakakibara H."/>
            <person name="Demura T."/>
            <person name="Yamaguchi S."/>
            <person name="Yoneyama K."/>
            <person name="Manabe R.I."/>
            <person name="Nelson D.C."/>
            <person name="Schulman A.H."/>
            <person name="Timko M.P."/>
            <person name="dePamphilis C.W."/>
            <person name="Choi D."/>
            <person name="Shirasu K."/>
        </authorList>
    </citation>
    <scope>NUCLEOTIDE SEQUENCE [LARGE SCALE GENOMIC DNA]</scope>
    <source>
        <strain evidence="2">cv. UVA1</strain>
    </source>
</reference>
<evidence type="ECO:0000313" key="2">
    <source>
        <dbReference type="Proteomes" id="UP000325081"/>
    </source>
</evidence>
<keyword evidence="2" id="KW-1185">Reference proteome</keyword>
<protein>
    <submittedName>
        <fullName evidence="1">Heat shock transcription factor B2A</fullName>
    </submittedName>
</protein>
<dbReference type="EMBL" id="BKCP01005417">
    <property type="protein sequence ID" value="GER38036.1"/>
    <property type="molecule type" value="Genomic_DNA"/>
</dbReference>
<organism evidence="1 2">
    <name type="scientific">Striga asiatica</name>
    <name type="common">Asiatic witchweed</name>
    <name type="synonym">Buchnera asiatica</name>
    <dbReference type="NCBI Taxonomy" id="4170"/>
    <lineage>
        <taxon>Eukaryota</taxon>
        <taxon>Viridiplantae</taxon>
        <taxon>Streptophyta</taxon>
        <taxon>Embryophyta</taxon>
        <taxon>Tracheophyta</taxon>
        <taxon>Spermatophyta</taxon>
        <taxon>Magnoliopsida</taxon>
        <taxon>eudicotyledons</taxon>
        <taxon>Gunneridae</taxon>
        <taxon>Pentapetalae</taxon>
        <taxon>asterids</taxon>
        <taxon>lamiids</taxon>
        <taxon>Lamiales</taxon>
        <taxon>Orobanchaceae</taxon>
        <taxon>Buchnereae</taxon>
        <taxon>Striga</taxon>
    </lineage>
</organism>
<dbReference type="Proteomes" id="UP000325081">
    <property type="component" value="Unassembled WGS sequence"/>
</dbReference>
<comment type="caution">
    <text evidence="1">The sequence shown here is derived from an EMBL/GenBank/DDBJ whole genome shotgun (WGS) entry which is preliminary data.</text>
</comment>
<gene>
    <name evidence="1" type="ORF">STAS_14492</name>
</gene>
<evidence type="ECO:0000313" key="1">
    <source>
        <dbReference type="EMBL" id="GER38036.1"/>
    </source>
</evidence>
<keyword evidence="1" id="KW-0346">Stress response</keyword>
<sequence>MRPRIFGVTIGLKRLRACGRKNPCLGTWPLSHTKQARLSCLRAAAGVCLPAVNGLMLAGIWCISGALEYPCLKSWFLVLVDRRLARISRCRKIGGLLLAEEDDGFLGTF</sequence>